<dbReference type="InterPro" id="IPR006311">
    <property type="entry name" value="TAT_signal"/>
</dbReference>
<dbReference type="PROSITE" id="PS51318">
    <property type="entry name" value="TAT"/>
    <property type="match status" value="1"/>
</dbReference>
<dbReference type="RefSeq" id="WP_173947202.1">
    <property type="nucleotide sequence ID" value="NZ_CP102845.1"/>
</dbReference>
<evidence type="ECO:0000313" key="2">
    <source>
        <dbReference type="Proteomes" id="UP001017257"/>
    </source>
</evidence>
<evidence type="ECO:0000313" key="1">
    <source>
        <dbReference type="EMBL" id="UVF18823.1"/>
    </source>
</evidence>
<organism evidence="1 2">
    <name type="scientific">Microvirga terrae</name>
    <dbReference type="NCBI Taxonomy" id="2740529"/>
    <lineage>
        <taxon>Bacteria</taxon>
        <taxon>Pseudomonadati</taxon>
        <taxon>Pseudomonadota</taxon>
        <taxon>Alphaproteobacteria</taxon>
        <taxon>Hyphomicrobiales</taxon>
        <taxon>Methylobacteriaceae</taxon>
        <taxon>Microvirga</taxon>
    </lineage>
</organism>
<protein>
    <recommendedName>
        <fullName evidence="3">Gluconate 2-dehydrogenase subunit 3 family protein</fullName>
    </recommendedName>
</protein>
<sequence length="166" mass="17547">MTLNPASLASATDHPFASRRDVLAAATALLAAAATGSSAEAATGAEGYFLVFEKSGGSYNPNDPEARVFFIPSSWLEMFEVTDFYKTNYPTTGPNSWLKVLEKISKPPSPGGGAPGKKHKFHALYADTTEPAMDIPFPNRTVIPATPPGAGQTYLAAMLAPMNLQP</sequence>
<dbReference type="Proteomes" id="UP001017257">
    <property type="component" value="Chromosome"/>
</dbReference>
<dbReference type="EMBL" id="CP102845">
    <property type="protein sequence ID" value="UVF18823.1"/>
    <property type="molecule type" value="Genomic_DNA"/>
</dbReference>
<gene>
    <name evidence="1" type="ORF">HPT29_020425</name>
</gene>
<keyword evidence="2" id="KW-1185">Reference proteome</keyword>
<name>A0ABY5RP73_9HYPH</name>
<reference evidence="1" key="1">
    <citation type="submission" date="2022-08" db="EMBL/GenBank/DDBJ databases">
        <title>Microvirga terrae sp. nov., isolated from soil.</title>
        <authorList>
            <person name="Kim K.H."/>
            <person name="Seo Y.L."/>
            <person name="Kim J.M."/>
            <person name="Lee J.K."/>
            <person name="Han D.M."/>
            <person name="Jeon C.O."/>
        </authorList>
    </citation>
    <scope>NUCLEOTIDE SEQUENCE</scope>
    <source>
        <strain evidence="1">R24</strain>
    </source>
</reference>
<accession>A0ABY5RP73</accession>
<proteinExistence type="predicted"/>
<evidence type="ECO:0008006" key="3">
    <source>
        <dbReference type="Google" id="ProtNLM"/>
    </source>
</evidence>